<proteinExistence type="predicted"/>
<dbReference type="InterPro" id="IPR010780">
    <property type="entry name" value="DUF1375"/>
</dbReference>
<feature type="transmembrane region" description="Helical" evidence="1">
    <location>
        <begin position="89"/>
        <end position="114"/>
    </location>
</feature>
<evidence type="ECO:0008006" key="4">
    <source>
        <dbReference type="Google" id="ProtNLM"/>
    </source>
</evidence>
<gene>
    <name evidence="2" type="ORF">BK666_15905</name>
</gene>
<dbReference type="Pfam" id="PF07119">
    <property type="entry name" value="DUF1375"/>
    <property type="match status" value="1"/>
</dbReference>
<comment type="caution">
    <text evidence="2">The sequence shown here is derived from an EMBL/GenBank/DDBJ whole genome shotgun (WGS) entry which is preliminary data.</text>
</comment>
<protein>
    <recommendedName>
        <fullName evidence="4">YceK/YidQ family lipoprotein</fullName>
    </recommendedName>
</protein>
<organism evidence="2 3">
    <name type="scientific">Pseudomonas frederiksbergensis</name>
    <dbReference type="NCBI Taxonomy" id="104087"/>
    <lineage>
        <taxon>Bacteria</taxon>
        <taxon>Pseudomonadati</taxon>
        <taxon>Pseudomonadota</taxon>
        <taxon>Gammaproteobacteria</taxon>
        <taxon>Pseudomonadales</taxon>
        <taxon>Pseudomonadaceae</taxon>
        <taxon>Pseudomonas</taxon>
    </lineage>
</organism>
<keyword evidence="1" id="KW-0472">Membrane</keyword>
<sequence>MNCALNNPDASLPDVLDRQIQMKKMAAVLGACSLILSGCGTAVTVLQDDADAARSLRKQKTYCQSIPRVYSGLAYDFCVLNAPPDPTGFLVPLVLLDLSLSGVLDTVVLPYTIYRQGVDGNIAIYWRAGRG</sequence>
<dbReference type="EMBL" id="MOBQ01000019">
    <property type="protein sequence ID" value="RON44898.1"/>
    <property type="molecule type" value="Genomic_DNA"/>
</dbReference>
<evidence type="ECO:0000313" key="3">
    <source>
        <dbReference type="Proteomes" id="UP000285349"/>
    </source>
</evidence>
<dbReference type="Proteomes" id="UP000285349">
    <property type="component" value="Unassembled WGS sequence"/>
</dbReference>
<keyword evidence="1" id="KW-1133">Transmembrane helix</keyword>
<keyword evidence="1" id="KW-0812">Transmembrane</keyword>
<reference evidence="2 3" key="1">
    <citation type="submission" date="2016-10" db="EMBL/GenBank/DDBJ databases">
        <title>Comparative genome analysis of multiple Pseudomonas spp. focuses on biocontrol and plant growth promoting traits.</title>
        <authorList>
            <person name="Tao X.-Y."/>
            <person name="Taylor C.G."/>
        </authorList>
    </citation>
    <scope>NUCLEOTIDE SEQUENCE [LARGE SCALE GENOMIC DNA]</scope>
    <source>
        <strain evidence="2 3">37A10</strain>
    </source>
</reference>
<feature type="transmembrane region" description="Helical" evidence="1">
    <location>
        <begin position="26"/>
        <end position="46"/>
    </location>
</feature>
<evidence type="ECO:0000256" key="1">
    <source>
        <dbReference type="SAM" id="Phobius"/>
    </source>
</evidence>
<name>A0A423K1V0_9PSED</name>
<dbReference type="AlphaFoldDB" id="A0A423K1V0"/>
<accession>A0A423K1V0</accession>
<evidence type="ECO:0000313" key="2">
    <source>
        <dbReference type="EMBL" id="RON44898.1"/>
    </source>
</evidence>